<dbReference type="InterPro" id="IPR002303">
    <property type="entry name" value="Valyl-tRNA_ligase"/>
</dbReference>
<dbReference type="GO" id="GO:0005829">
    <property type="term" value="C:cytosol"/>
    <property type="evidence" value="ECO:0007669"/>
    <property type="project" value="TreeGrafter"/>
</dbReference>
<evidence type="ECO:0000313" key="10">
    <source>
        <dbReference type="Proteomes" id="UP000789508"/>
    </source>
</evidence>
<evidence type="ECO:0000313" key="9">
    <source>
        <dbReference type="EMBL" id="CAG8732153.1"/>
    </source>
</evidence>
<dbReference type="PANTHER" id="PTHR11946">
    <property type="entry name" value="VALYL-TRNA SYNTHETASES"/>
    <property type="match status" value="1"/>
</dbReference>
<keyword evidence="3" id="KW-0547">Nucleotide-binding</keyword>
<feature type="non-terminal residue" evidence="9">
    <location>
        <position position="142"/>
    </location>
</feature>
<evidence type="ECO:0000256" key="1">
    <source>
        <dbReference type="ARBA" id="ARBA00013169"/>
    </source>
</evidence>
<dbReference type="AlphaFoldDB" id="A0A9N9IED2"/>
<evidence type="ECO:0000256" key="7">
    <source>
        <dbReference type="ARBA" id="ARBA00029936"/>
    </source>
</evidence>
<dbReference type="GO" id="GO:0004832">
    <property type="term" value="F:valine-tRNA ligase activity"/>
    <property type="evidence" value="ECO:0007669"/>
    <property type="project" value="UniProtKB-EC"/>
</dbReference>
<evidence type="ECO:0000256" key="4">
    <source>
        <dbReference type="ARBA" id="ARBA00022840"/>
    </source>
</evidence>
<keyword evidence="4" id="KW-0067">ATP-binding</keyword>
<protein>
    <recommendedName>
        <fullName evidence="1">valine--tRNA ligase</fullName>
        <ecNumber evidence="1">6.1.1.9</ecNumber>
    </recommendedName>
    <alternativeName>
        <fullName evidence="7">Valyl-tRNA synthetase</fullName>
    </alternativeName>
</protein>
<evidence type="ECO:0000256" key="3">
    <source>
        <dbReference type="ARBA" id="ARBA00022741"/>
    </source>
</evidence>
<comment type="caution">
    <text evidence="9">The sequence shown here is derived from an EMBL/GenBank/DDBJ whole genome shotgun (WGS) entry which is preliminary data.</text>
</comment>
<dbReference type="InterPro" id="IPR002300">
    <property type="entry name" value="aa-tRNA-synth_Ia"/>
</dbReference>
<dbReference type="PANTHER" id="PTHR11946:SF93">
    <property type="entry name" value="VALINE--TRNA LIGASE, CHLOROPLASTIC_MITOCHONDRIAL 2"/>
    <property type="match status" value="1"/>
</dbReference>
<evidence type="ECO:0000256" key="6">
    <source>
        <dbReference type="ARBA" id="ARBA00023146"/>
    </source>
</evidence>
<organism evidence="9 10">
    <name type="scientific">Ambispora leptoticha</name>
    <dbReference type="NCBI Taxonomy" id="144679"/>
    <lineage>
        <taxon>Eukaryota</taxon>
        <taxon>Fungi</taxon>
        <taxon>Fungi incertae sedis</taxon>
        <taxon>Mucoromycota</taxon>
        <taxon>Glomeromycotina</taxon>
        <taxon>Glomeromycetes</taxon>
        <taxon>Archaeosporales</taxon>
        <taxon>Ambisporaceae</taxon>
        <taxon>Ambispora</taxon>
    </lineage>
</organism>
<keyword evidence="2" id="KW-0436">Ligase</keyword>
<dbReference type="Proteomes" id="UP000789508">
    <property type="component" value="Unassembled WGS sequence"/>
</dbReference>
<dbReference type="GO" id="GO:0006438">
    <property type="term" value="P:valyl-tRNA aminoacylation"/>
    <property type="evidence" value="ECO:0007669"/>
    <property type="project" value="InterPro"/>
</dbReference>
<dbReference type="EMBL" id="CAJVPS010031007">
    <property type="protein sequence ID" value="CAG8732153.1"/>
    <property type="molecule type" value="Genomic_DNA"/>
</dbReference>
<dbReference type="OrthoDB" id="10264412at2759"/>
<dbReference type="SUPFAM" id="SSF52374">
    <property type="entry name" value="Nucleotidylyl transferase"/>
    <property type="match status" value="1"/>
</dbReference>
<dbReference type="Pfam" id="PF00133">
    <property type="entry name" value="tRNA-synt_1"/>
    <property type="match status" value="1"/>
</dbReference>
<keyword evidence="5" id="KW-0648">Protein biosynthesis</keyword>
<feature type="domain" description="Aminoacyl-tRNA synthetase class Ia" evidence="8">
    <location>
        <begin position="3"/>
        <end position="51"/>
    </location>
</feature>
<evidence type="ECO:0000256" key="2">
    <source>
        <dbReference type="ARBA" id="ARBA00022598"/>
    </source>
</evidence>
<dbReference type="Gene3D" id="3.40.50.620">
    <property type="entry name" value="HUPs"/>
    <property type="match status" value="1"/>
</dbReference>
<dbReference type="EC" id="6.1.1.9" evidence="1"/>
<keyword evidence="6" id="KW-0030">Aminoacyl-tRNA synthetase</keyword>
<evidence type="ECO:0000259" key="8">
    <source>
        <dbReference type="Pfam" id="PF00133"/>
    </source>
</evidence>
<dbReference type="InterPro" id="IPR014729">
    <property type="entry name" value="Rossmann-like_a/b/a_fold"/>
</dbReference>
<sequence length="142" mass="16226">TYFAGKVPFQQVLLHGLIRDKYGKKMSKSLGNGVDPEELITKYGCDSLHLAEKTETEVSNYLSLILYMFEEDVPTDPIIQEELKTKFYQWIDAVRLEANKTPNLLKNYLFGIHEILSGRGEKINYEAANRDLVVDPEKLAEA</sequence>
<dbReference type="GO" id="GO:0005524">
    <property type="term" value="F:ATP binding"/>
    <property type="evidence" value="ECO:0007669"/>
    <property type="project" value="UniProtKB-KW"/>
</dbReference>
<name>A0A9N9IED2_9GLOM</name>
<keyword evidence="10" id="KW-1185">Reference proteome</keyword>
<evidence type="ECO:0000256" key="5">
    <source>
        <dbReference type="ARBA" id="ARBA00022917"/>
    </source>
</evidence>
<proteinExistence type="predicted"/>
<gene>
    <name evidence="9" type="ORF">ALEPTO_LOCUS12666</name>
</gene>
<reference evidence="9" key="1">
    <citation type="submission" date="2021-06" db="EMBL/GenBank/DDBJ databases">
        <authorList>
            <person name="Kallberg Y."/>
            <person name="Tangrot J."/>
            <person name="Rosling A."/>
        </authorList>
    </citation>
    <scope>NUCLEOTIDE SEQUENCE</scope>
    <source>
        <strain evidence="9">FL130A</strain>
    </source>
</reference>
<accession>A0A9N9IED2</accession>